<dbReference type="InterPro" id="IPR036170">
    <property type="entry name" value="YezG-like_sf"/>
</dbReference>
<sequence length="410" mass="43318">MNDPAGAGLTGADQRSVLPDVGFTLGTSAPSPRAEPPAPPSIGDEQQAGDLARTIARGLAAAGPPGWQRLEAVFALTVAAGVSFVHYVDGSDRVARSEPAPETLAAARAHRQISAGLGAGPWWRMLLQLNRSGQLEVDFDYGDEPFPEGQLLPPEAYIQDLEAHPRPRLPTWLAAYIGHADRQRRTARTAAAAAEADRAAGTMPRPVTDLPPLPAMWARWAVIAATFKAVGSPIGPRMLPSLGYFEGAHRSGSTLYLLPGGRAVLSGGVWNDPALEAAYNDAAPMPNYYAGAPEWVANPVLDPRAGGGLLSFCHWWDRDGWYCGQSPATTQLGEALPGIWTVATTVDIICGQLDGRQNVERRDAAETLVAAAEAGSATRHHLADLFGPDADLASAFYQLTLAGSTLESRA</sequence>
<evidence type="ECO:0000256" key="1">
    <source>
        <dbReference type="SAM" id="MobiDB-lite"/>
    </source>
</evidence>
<organism evidence="2 3">
    <name type="scientific">Nocardia aurantia</name>
    <dbReference type="NCBI Taxonomy" id="2585199"/>
    <lineage>
        <taxon>Bacteria</taxon>
        <taxon>Bacillati</taxon>
        <taxon>Actinomycetota</taxon>
        <taxon>Actinomycetes</taxon>
        <taxon>Mycobacteriales</taxon>
        <taxon>Nocardiaceae</taxon>
        <taxon>Nocardia</taxon>
    </lineage>
</organism>
<comment type="caution">
    <text evidence="2">The sequence shown here is derived from an EMBL/GenBank/DDBJ whole genome shotgun (WGS) entry which is preliminary data.</text>
</comment>
<dbReference type="RefSeq" id="WP_153338843.1">
    <property type="nucleotide sequence ID" value="NZ_WEGI01000001.1"/>
</dbReference>
<protein>
    <submittedName>
        <fullName evidence="2">Uncharacterized protein</fullName>
    </submittedName>
</protein>
<dbReference type="EMBL" id="WEGI01000001">
    <property type="protein sequence ID" value="MQY25002.1"/>
    <property type="molecule type" value="Genomic_DNA"/>
</dbReference>
<name>A0A7K0DI96_9NOCA</name>
<proteinExistence type="predicted"/>
<keyword evidence="3" id="KW-1185">Reference proteome</keyword>
<dbReference type="SUPFAM" id="SSF160424">
    <property type="entry name" value="BH3703-like"/>
    <property type="match status" value="1"/>
</dbReference>
<dbReference type="OrthoDB" id="4505613at2"/>
<accession>A0A7K0DI96</accession>
<feature type="region of interest" description="Disordered" evidence="1">
    <location>
        <begin position="1"/>
        <end position="45"/>
    </location>
</feature>
<reference evidence="2 3" key="1">
    <citation type="submission" date="2019-10" db="EMBL/GenBank/DDBJ databases">
        <title>Nocardia macrotermitis sp. nov. and Nocardia aurantia sp. nov., isolated from the gut of fungus growing-termite Macrotermes natalensis.</title>
        <authorList>
            <person name="Benndorf R."/>
            <person name="Schwitalla J."/>
            <person name="Martin K."/>
            <person name="De Beer W."/>
            <person name="Kaster A.-K."/>
            <person name="Vollmers J."/>
            <person name="Poulsen M."/>
            <person name="Beemelmanns C."/>
        </authorList>
    </citation>
    <scope>NUCLEOTIDE SEQUENCE [LARGE SCALE GENOMIC DNA]</scope>
    <source>
        <strain evidence="2 3">RB56</strain>
    </source>
</reference>
<gene>
    <name evidence="2" type="ORF">NRB56_05560</name>
</gene>
<evidence type="ECO:0000313" key="3">
    <source>
        <dbReference type="Proteomes" id="UP000431401"/>
    </source>
</evidence>
<dbReference type="AlphaFoldDB" id="A0A7K0DI96"/>
<dbReference type="Proteomes" id="UP000431401">
    <property type="component" value="Unassembled WGS sequence"/>
</dbReference>
<evidence type="ECO:0000313" key="2">
    <source>
        <dbReference type="EMBL" id="MQY25002.1"/>
    </source>
</evidence>